<organism evidence="1 2">
    <name type="scientific">Alteromonas alba</name>
    <dbReference type="NCBI Taxonomy" id="2079529"/>
    <lineage>
        <taxon>Bacteria</taxon>
        <taxon>Pseudomonadati</taxon>
        <taxon>Pseudomonadota</taxon>
        <taxon>Gammaproteobacteria</taxon>
        <taxon>Alteromonadales</taxon>
        <taxon>Alteromonadaceae</taxon>
        <taxon>Alteromonas/Salinimonas group</taxon>
        <taxon>Alteromonas</taxon>
    </lineage>
</organism>
<dbReference type="InterPro" id="IPR015004">
    <property type="entry name" value="MesX"/>
</dbReference>
<dbReference type="OrthoDB" id="6298442at2"/>
<dbReference type="Proteomes" id="UP000238949">
    <property type="component" value="Unassembled WGS sequence"/>
</dbReference>
<gene>
    <name evidence="1" type="ORF">C6Y40_08725</name>
</gene>
<name>A0A2S9VC26_9ALTE</name>
<dbReference type="EMBL" id="PVNP01000076">
    <property type="protein sequence ID" value="PRO74019.1"/>
    <property type="molecule type" value="Genomic_DNA"/>
</dbReference>
<sequence length="325" mass="37504">MKDDFSFSIKRVCFDEDYRPSDNTRITTNFANLARGEYRKANLRNALAMIDNRFNALASWDNPAGNRYSVELEILSVDIDIDGSGQAFPTIEMLQTYIVDKQTNERINGNVGNNFSSYVRDYDFSVLLLNHNKNQTGFSIPDNFGDLHGKLFKCFVNSQEYQQAFAKLPVICLSVSDSKTYHRTENTHPVLGVEYQPNESSLTELYFQKMGLKVRYFMPPNSVAPLAFYFFGDLLNDYTNLELISTIATMETFQKIYRPEIYNANAVAGQQYKPNLKHPDHSITQIVYDREERSQLAIEQGQFAEQYFIKPYQAVLEQWSANYNN</sequence>
<comment type="caution">
    <text evidence="1">The sequence shown here is derived from an EMBL/GenBank/DDBJ whole genome shotgun (WGS) entry which is preliminary data.</text>
</comment>
<evidence type="ECO:0000313" key="2">
    <source>
        <dbReference type="Proteomes" id="UP000238949"/>
    </source>
</evidence>
<dbReference type="AlphaFoldDB" id="A0A2S9VC26"/>
<dbReference type="RefSeq" id="WP_105934264.1">
    <property type="nucleotide sequence ID" value="NZ_PVNP01000076.1"/>
</dbReference>
<dbReference type="Pfam" id="PF08908">
    <property type="entry name" value="MesX"/>
    <property type="match status" value="1"/>
</dbReference>
<protein>
    <submittedName>
        <fullName evidence="1">DUF1852 domain-containing protein</fullName>
    </submittedName>
</protein>
<dbReference type="PIRSF" id="PIRSF034367">
    <property type="entry name" value="DUF1852"/>
    <property type="match status" value="1"/>
</dbReference>
<accession>A0A2S9VC26</accession>
<keyword evidence="2" id="KW-1185">Reference proteome</keyword>
<reference evidence="2" key="1">
    <citation type="journal article" date="2020" name="Int. J. Syst. Evol. Microbiol.">
        <title>Alteromonas alba sp. nov., a marine bacterium isolated from the seawater of the West Pacific Ocean.</title>
        <authorList>
            <person name="Sun C."/>
            <person name="Wu Y.-H."/>
            <person name="Xamxidin M."/>
            <person name="Cheng H."/>
            <person name="Xu X.-W."/>
        </authorList>
    </citation>
    <scope>NUCLEOTIDE SEQUENCE [LARGE SCALE GENOMIC DNA]</scope>
    <source>
        <strain evidence="2">190</strain>
    </source>
</reference>
<evidence type="ECO:0000313" key="1">
    <source>
        <dbReference type="EMBL" id="PRO74019.1"/>
    </source>
</evidence>
<proteinExistence type="predicted"/>